<evidence type="ECO:0000313" key="1">
    <source>
        <dbReference type="EMBL" id="PKU65109.1"/>
    </source>
</evidence>
<organism evidence="1 2">
    <name type="scientific">Dendrobium catenatum</name>
    <dbReference type="NCBI Taxonomy" id="906689"/>
    <lineage>
        <taxon>Eukaryota</taxon>
        <taxon>Viridiplantae</taxon>
        <taxon>Streptophyta</taxon>
        <taxon>Embryophyta</taxon>
        <taxon>Tracheophyta</taxon>
        <taxon>Spermatophyta</taxon>
        <taxon>Magnoliopsida</taxon>
        <taxon>Liliopsida</taxon>
        <taxon>Asparagales</taxon>
        <taxon>Orchidaceae</taxon>
        <taxon>Epidendroideae</taxon>
        <taxon>Malaxideae</taxon>
        <taxon>Dendrobiinae</taxon>
        <taxon>Dendrobium</taxon>
    </lineage>
</organism>
<dbReference type="Proteomes" id="UP000233837">
    <property type="component" value="Unassembled WGS sequence"/>
</dbReference>
<keyword evidence="2" id="KW-1185">Reference proteome</keyword>
<reference evidence="1 2" key="2">
    <citation type="journal article" date="2017" name="Nature">
        <title>The Apostasia genome and the evolution of orchids.</title>
        <authorList>
            <person name="Zhang G.Q."/>
            <person name="Liu K.W."/>
            <person name="Li Z."/>
            <person name="Lohaus R."/>
            <person name="Hsiao Y.Y."/>
            <person name="Niu S.C."/>
            <person name="Wang J.Y."/>
            <person name="Lin Y.C."/>
            <person name="Xu Q."/>
            <person name="Chen L.J."/>
            <person name="Yoshida K."/>
            <person name="Fujiwara S."/>
            <person name="Wang Z.W."/>
            <person name="Zhang Y.Q."/>
            <person name="Mitsuda N."/>
            <person name="Wang M."/>
            <person name="Liu G.H."/>
            <person name="Pecoraro L."/>
            <person name="Huang H.X."/>
            <person name="Xiao X.J."/>
            <person name="Lin M."/>
            <person name="Wu X.Y."/>
            <person name="Wu W.L."/>
            <person name="Chen Y.Y."/>
            <person name="Chang S.B."/>
            <person name="Sakamoto S."/>
            <person name="Ohme-Takagi M."/>
            <person name="Yagi M."/>
            <person name="Zeng S.J."/>
            <person name="Shen C.Y."/>
            <person name="Yeh C.M."/>
            <person name="Luo Y.B."/>
            <person name="Tsai W.C."/>
            <person name="Van de Peer Y."/>
            <person name="Liu Z.J."/>
        </authorList>
    </citation>
    <scope>NUCLEOTIDE SEQUENCE [LARGE SCALE GENOMIC DNA]</scope>
    <source>
        <tissue evidence="1">The whole plant</tissue>
    </source>
</reference>
<evidence type="ECO:0008006" key="3">
    <source>
        <dbReference type="Google" id="ProtNLM"/>
    </source>
</evidence>
<sequence length="50" mass="5989">MIFIDLEKTYDKVPRVLWRVLEKKGVNNAVVQITKDMYEKLLLVFKHKVV</sequence>
<dbReference type="AlphaFoldDB" id="A0A2I0VNX2"/>
<dbReference type="EMBL" id="KZ503378">
    <property type="protein sequence ID" value="PKU65109.1"/>
    <property type="molecule type" value="Genomic_DNA"/>
</dbReference>
<reference evidence="1 2" key="1">
    <citation type="journal article" date="2016" name="Sci. Rep.">
        <title>The Dendrobium catenatum Lindl. genome sequence provides insights into polysaccharide synthase, floral development and adaptive evolution.</title>
        <authorList>
            <person name="Zhang G.Q."/>
            <person name="Xu Q."/>
            <person name="Bian C."/>
            <person name="Tsai W.C."/>
            <person name="Yeh C.M."/>
            <person name="Liu K.W."/>
            <person name="Yoshida K."/>
            <person name="Zhang L.S."/>
            <person name="Chang S.B."/>
            <person name="Chen F."/>
            <person name="Shi Y."/>
            <person name="Su Y.Y."/>
            <person name="Zhang Y.Q."/>
            <person name="Chen L.J."/>
            <person name="Yin Y."/>
            <person name="Lin M."/>
            <person name="Huang H."/>
            <person name="Deng H."/>
            <person name="Wang Z.W."/>
            <person name="Zhu S.L."/>
            <person name="Zhao X."/>
            <person name="Deng C."/>
            <person name="Niu S.C."/>
            <person name="Huang J."/>
            <person name="Wang M."/>
            <person name="Liu G.H."/>
            <person name="Yang H.J."/>
            <person name="Xiao X.J."/>
            <person name="Hsiao Y.Y."/>
            <person name="Wu W.L."/>
            <person name="Chen Y.Y."/>
            <person name="Mitsuda N."/>
            <person name="Ohme-Takagi M."/>
            <person name="Luo Y.B."/>
            <person name="Van de Peer Y."/>
            <person name="Liu Z.J."/>
        </authorList>
    </citation>
    <scope>NUCLEOTIDE SEQUENCE [LARGE SCALE GENOMIC DNA]</scope>
    <source>
        <tissue evidence="1">The whole plant</tissue>
    </source>
</reference>
<evidence type="ECO:0000313" key="2">
    <source>
        <dbReference type="Proteomes" id="UP000233837"/>
    </source>
</evidence>
<proteinExistence type="predicted"/>
<gene>
    <name evidence="1" type="ORF">MA16_Dca004724</name>
</gene>
<accession>A0A2I0VNX2</accession>
<protein>
    <recommendedName>
        <fullName evidence="3">Reverse transcriptase domain-containing protein</fullName>
    </recommendedName>
</protein>
<name>A0A2I0VNX2_9ASPA</name>